<dbReference type="PANTHER" id="PTHR47785:SF5">
    <property type="entry name" value="ZN(II)2CYS6 TRANSCRIPTION FACTOR (EUROFUNG)"/>
    <property type="match status" value="1"/>
</dbReference>
<feature type="compositionally biased region" description="Basic residues" evidence="2">
    <location>
        <begin position="186"/>
        <end position="212"/>
    </location>
</feature>
<dbReference type="InterPro" id="IPR001138">
    <property type="entry name" value="Zn2Cys6_DnaBD"/>
</dbReference>
<dbReference type="Proteomes" id="UP000245956">
    <property type="component" value="Unassembled WGS sequence"/>
</dbReference>
<sequence length="1021" mass="109827">MMNEAGTQCHTHTLLTPSATPLEPHRISAVLPTTAWGRADPRSGRVRPGQVKPGRGASRAREPRWVGGGGGGGGLTDGEEQSRSSSSSSPVQPGLCSKERSEREQHPLPSVESTDWIQLRPAARPLTLGHWFHSLLLHGDTPRAVCSPVPAFLRAATVHWRPTLFSSPRCRPQARPLLTYEPTRRVRASPRRGARRTTRARASARLRLRKGKPMSPSAFHRQPAHHLHGSGAGQQDAGPRTILNPSRAASAAGERRQSHHILAAIVDDDEDIDDNDLQDDRPDGTVGPALSPTAEAGVFFTSINNSDNGAVSAAATAGGSAHGNSVVDDGRASPPTTAGRRAGKRPAARGTAFYPRKRANTACQVCRARKTKCDNKRPSCTYCESVGATCIQSPVDLSSFDPASLKILDRLDDLERLLRSAAPPLASVSAAVAAAAASAGDSASAGGPAAGAPAPSPATPASGSASASAMPPPLPMARNASDGYVFAQLPQLQNVPVCAEYDDHGLSARSSSGASHVGRLDDACGPRVNSVLPQRIDHILQWPVFQNSTHHSFLTPPSARAAYDGISSPTVAGSTSISALVDMESHRIYRLLDNFFLYIHCKNPILDESSARRMVVRAFLDGIDWSAASCLALLICALGSVATPFGPSPETRIGTQAYADAQAFFLAAQKRIGVLLVKEDIIGAQCLFLSGVYMMMVEFKPVYAWRFFNQALAACQHLPFLSRAQSLAAGAGSSPESMEMGLRDTQEQAVYWSAWKSERELRGELSLPDFDIMHSGSTLYPPFFPAPPVPPAESPDGPGSETQRSRAAWLFYLAEISLRRLTSRLCSEVLTLRQRYASDAAFLDVLADMTPEYEAQAREWSDSLPAELSIHTPIDEDGICRSVLRGRLINLFEMIYWPFVMASLNSALPPGSGGSGGSGAPLRPQLQELARRGLDTHMHQLRANEPGFFHRHHGGFFMIRACTRSALTLVAAARTGRGTMPEGWERAVYKTIGMLAYWEDEDSALVGWKAVLERELATRQV</sequence>
<dbReference type="InterPro" id="IPR053181">
    <property type="entry name" value="EcdB-like_regulator"/>
</dbReference>
<dbReference type="EMBL" id="LCWV01000005">
    <property type="protein sequence ID" value="PWI72839.1"/>
    <property type="molecule type" value="Genomic_DNA"/>
</dbReference>
<dbReference type="CDD" id="cd12148">
    <property type="entry name" value="fungal_TF_MHR"/>
    <property type="match status" value="1"/>
</dbReference>
<feature type="region of interest" description="Disordered" evidence="2">
    <location>
        <begin position="186"/>
        <end position="291"/>
    </location>
</feature>
<dbReference type="AlphaFoldDB" id="A0A2U3EEA0"/>
<feature type="domain" description="Zn(2)-C6 fungal-type" evidence="3">
    <location>
        <begin position="362"/>
        <end position="392"/>
    </location>
</feature>
<dbReference type="PROSITE" id="PS00463">
    <property type="entry name" value="ZN2_CY6_FUNGAL_1"/>
    <property type="match status" value="1"/>
</dbReference>
<feature type="compositionally biased region" description="Low complexity" evidence="2">
    <location>
        <begin position="442"/>
        <end position="469"/>
    </location>
</feature>
<gene>
    <name evidence="4" type="ORF">PCL_09854</name>
</gene>
<dbReference type="InterPro" id="IPR036864">
    <property type="entry name" value="Zn2-C6_fun-type_DNA-bd_sf"/>
</dbReference>
<dbReference type="GO" id="GO:0008270">
    <property type="term" value="F:zinc ion binding"/>
    <property type="evidence" value="ECO:0007669"/>
    <property type="project" value="InterPro"/>
</dbReference>
<evidence type="ECO:0000313" key="4">
    <source>
        <dbReference type="EMBL" id="PWI72839.1"/>
    </source>
</evidence>
<feature type="compositionally biased region" description="Gly residues" evidence="2">
    <location>
        <begin position="66"/>
        <end position="76"/>
    </location>
</feature>
<protein>
    <submittedName>
        <fullName evidence="4">C6 zinc finger domain protein</fullName>
    </submittedName>
</protein>
<feature type="compositionally biased region" description="Polar residues" evidence="2">
    <location>
        <begin position="1"/>
        <end position="19"/>
    </location>
</feature>
<dbReference type="GO" id="GO:0000981">
    <property type="term" value="F:DNA-binding transcription factor activity, RNA polymerase II-specific"/>
    <property type="evidence" value="ECO:0007669"/>
    <property type="project" value="InterPro"/>
</dbReference>
<evidence type="ECO:0000256" key="2">
    <source>
        <dbReference type="SAM" id="MobiDB-lite"/>
    </source>
</evidence>
<dbReference type="PROSITE" id="PS50048">
    <property type="entry name" value="ZN2_CY6_FUNGAL_2"/>
    <property type="match status" value="1"/>
</dbReference>
<reference evidence="4 5" key="1">
    <citation type="journal article" date="2016" name="Front. Microbiol.">
        <title>Genome and transcriptome sequences reveal the specific parasitism of the nematophagous Purpureocillium lilacinum 36-1.</title>
        <authorList>
            <person name="Xie J."/>
            <person name="Li S."/>
            <person name="Mo C."/>
            <person name="Xiao X."/>
            <person name="Peng D."/>
            <person name="Wang G."/>
            <person name="Xiao Y."/>
        </authorList>
    </citation>
    <scope>NUCLEOTIDE SEQUENCE [LARGE SCALE GENOMIC DNA]</scope>
    <source>
        <strain evidence="4 5">36-1</strain>
    </source>
</reference>
<proteinExistence type="predicted"/>
<feature type="compositionally biased region" description="Basic and acidic residues" evidence="2">
    <location>
        <begin position="97"/>
        <end position="106"/>
    </location>
</feature>
<feature type="region of interest" description="Disordered" evidence="2">
    <location>
        <begin position="1"/>
        <end position="112"/>
    </location>
</feature>
<evidence type="ECO:0000313" key="5">
    <source>
        <dbReference type="Proteomes" id="UP000245956"/>
    </source>
</evidence>
<comment type="caution">
    <text evidence="4">The sequence shown here is derived from an EMBL/GenBank/DDBJ whole genome shotgun (WGS) entry which is preliminary data.</text>
</comment>
<dbReference type="PANTHER" id="PTHR47785">
    <property type="entry name" value="ZN(II)2CYS6 TRANSCRIPTION FACTOR (EUROFUNG)-RELATED-RELATED"/>
    <property type="match status" value="1"/>
</dbReference>
<feature type="region of interest" description="Disordered" evidence="2">
    <location>
        <begin position="313"/>
        <end position="350"/>
    </location>
</feature>
<feature type="compositionally biased region" description="Low complexity" evidence="2">
    <location>
        <begin position="313"/>
        <end position="325"/>
    </location>
</feature>
<evidence type="ECO:0000259" key="3">
    <source>
        <dbReference type="PROSITE" id="PS50048"/>
    </source>
</evidence>
<keyword evidence="1" id="KW-0539">Nucleus</keyword>
<dbReference type="SMART" id="SM00066">
    <property type="entry name" value="GAL4"/>
    <property type="match status" value="1"/>
</dbReference>
<dbReference type="Gene3D" id="4.10.240.10">
    <property type="entry name" value="Zn(2)-C6 fungal-type DNA-binding domain"/>
    <property type="match status" value="1"/>
</dbReference>
<dbReference type="SUPFAM" id="SSF57701">
    <property type="entry name" value="Zn2/Cys6 DNA-binding domain"/>
    <property type="match status" value="1"/>
</dbReference>
<evidence type="ECO:0000256" key="1">
    <source>
        <dbReference type="ARBA" id="ARBA00023242"/>
    </source>
</evidence>
<feature type="region of interest" description="Disordered" evidence="2">
    <location>
        <begin position="442"/>
        <end position="474"/>
    </location>
</feature>
<feature type="compositionally biased region" description="Acidic residues" evidence="2">
    <location>
        <begin position="266"/>
        <end position="277"/>
    </location>
</feature>
<dbReference type="CDD" id="cd00067">
    <property type="entry name" value="GAL4"/>
    <property type="match status" value="1"/>
</dbReference>
<organism evidence="4 5">
    <name type="scientific">Purpureocillium lilacinum</name>
    <name type="common">Paecilomyces lilacinus</name>
    <dbReference type="NCBI Taxonomy" id="33203"/>
    <lineage>
        <taxon>Eukaryota</taxon>
        <taxon>Fungi</taxon>
        <taxon>Dikarya</taxon>
        <taxon>Ascomycota</taxon>
        <taxon>Pezizomycotina</taxon>
        <taxon>Sordariomycetes</taxon>
        <taxon>Hypocreomycetidae</taxon>
        <taxon>Hypocreales</taxon>
        <taxon>Ophiocordycipitaceae</taxon>
        <taxon>Purpureocillium</taxon>
    </lineage>
</organism>
<dbReference type="Pfam" id="PF00172">
    <property type="entry name" value="Zn_clus"/>
    <property type="match status" value="1"/>
</dbReference>
<name>A0A2U3EEA0_PURLI</name>
<accession>A0A2U3EEA0</accession>